<accession>A0A6G1JC31</accession>
<evidence type="ECO:0000313" key="3">
    <source>
        <dbReference type="Proteomes" id="UP000799291"/>
    </source>
</evidence>
<dbReference type="EMBL" id="MU005574">
    <property type="protein sequence ID" value="KAF2688124.1"/>
    <property type="molecule type" value="Genomic_DNA"/>
</dbReference>
<feature type="region of interest" description="Disordered" evidence="1">
    <location>
        <begin position="1"/>
        <end position="83"/>
    </location>
</feature>
<feature type="region of interest" description="Disordered" evidence="1">
    <location>
        <begin position="105"/>
        <end position="127"/>
    </location>
</feature>
<feature type="region of interest" description="Disordered" evidence="1">
    <location>
        <begin position="231"/>
        <end position="348"/>
    </location>
</feature>
<evidence type="ECO:0000256" key="1">
    <source>
        <dbReference type="SAM" id="MobiDB-lite"/>
    </source>
</evidence>
<feature type="compositionally biased region" description="Basic and acidic residues" evidence="1">
    <location>
        <begin position="39"/>
        <end position="57"/>
    </location>
</feature>
<dbReference type="AlphaFoldDB" id="A0A6G1JC31"/>
<organism evidence="2 3">
    <name type="scientific">Lentithecium fluviatile CBS 122367</name>
    <dbReference type="NCBI Taxonomy" id="1168545"/>
    <lineage>
        <taxon>Eukaryota</taxon>
        <taxon>Fungi</taxon>
        <taxon>Dikarya</taxon>
        <taxon>Ascomycota</taxon>
        <taxon>Pezizomycotina</taxon>
        <taxon>Dothideomycetes</taxon>
        <taxon>Pleosporomycetidae</taxon>
        <taxon>Pleosporales</taxon>
        <taxon>Massarineae</taxon>
        <taxon>Lentitheciaceae</taxon>
        <taxon>Lentithecium</taxon>
    </lineage>
</organism>
<reference evidence="2" key="1">
    <citation type="journal article" date="2020" name="Stud. Mycol.">
        <title>101 Dothideomycetes genomes: a test case for predicting lifestyles and emergence of pathogens.</title>
        <authorList>
            <person name="Haridas S."/>
            <person name="Albert R."/>
            <person name="Binder M."/>
            <person name="Bloem J."/>
            <person name="Labutti K."/>
            <person name="Salamov A."/>
            <person name="Andreopoulos B."/>
            <person name="Baker S."/>
            <person name="Barry K."/>
            <person name="Bills G."/>
            <person name="Bluhm B."/>
            <person name="Cannon C."/>
            <person name="Castanera R."/>
            <person name="Culley D."/>
            <person name="Daum C."/>
            <person name="Ezra D."/>
            <person name="Gonzalez J."/>
            <person name="Henrissat B."/>
            <person name="Kuo A."/>
            <person name="Liang C."/>
            <person name="Lipzen A."/>
            <person name="Lutzoni F."/>
            <person name="Magnuson J."/>
            <person name="Mondo S."/>
            <person name="Nolan M."/>
            <person name="Ohm R."/>
            <person name="Pangilinan J."/>
            <person name="Park H.-J."/>
            <person name="Ramirez L."/>
            <person name="Alfaro M."/>
            <person name="Sun H."/>
            <person name="Tritt A."/>
            <person name="Yoshinaga Y."/>
            <person name="Zwiers L.-H."/>
            <person name="Turgeon B."/>
            <person name="Goodwin S."/>
            <person name="Spatafora J."/>
            <person name="Crous P."/>
            <person name="Grigoriev I."/>
        </authorList>
    </citation>
    <scope>NUCLEOTIDE SEQUENCE</scope>
    <source>
        <strain evidence="2">CBS 122367</strain>
    </source>
</reference>
<sequence>MTSTNEIRPSTPPFEQASMPLPGTQASKLPAAYLTSSKGEGKQKSQGTRDREDHALLPDDAGIGTTTAKQKDPSKWDSGSDFSDLLSDETLDHEALEVELLHSAAAGMPTPPPTSAATSPPAKGKGSVNAGLSTGILAPVFPVFVTAPVTSPAQKGTSKAIGQNIFLHKPLSMETLTSKRGIPCMEKFLTGLGIDTTQGRFRVRQRAGALATKIIALQEAEKEQLGVELARKDRLPSQSPACRKRSWDTNEAADRSKTNPEKKHKQYSRSPQKAQPDEESMIPEQQLTVKGKKDVASQAHMTLSPSPSSSSTAREESSDVTSESSAEEPSEEEDSQAPATPPCSINPPPDVSWPGVFLSSSAIHHSQAFRAAEKDLKLLAHHAQRKIEHNSGLIFNFSPNAHPNVEKQCIPGAITQTAAEKELASYKINAGYLAHESGDLVMTAEIQVSVLRIMRGVRDMLECCAYGPHPTYEVRFVRRDEETQRDFYQLREKYDEMRCALAAQVELGVEWEDGVDGEGAARRVQDQRWGSPWKNALKKHYTVAFAGILLTHLPNLEDLDIRVEDDPRFGRLHGDPLLLFFSTWYDRHWETNRPPSSVLLEQLQGLKEVRCFNIPGPNFPSSNCLFGDSKRWWLMQGGYLPDLIGMLRYYGPKSFAISIDFTGFVFPGQCNRVFDKIPQIFRCVKKILEKLKIDITARKLPGMVPALLKESTTFTGTTTHYRYARFGDLTS</sequence>
<proteinExistence type="predicted"/>
<feature type="compositionally biased region" description="Basic and acidic residues" evidence="1">
    <location>
        <begin position="245"/>
        <end position="261"/>
    </location>
</feature>
<name>A0A6G1JC31_9PLEO</name>
<evidence type="ECO:0000313" key="2">
    <source>
        <dbReference type="EMBL" id="KAF2688124.1"/>
    </source>
</evidence>
<feature type="compositionally biased region" description="Acidic residues" evidence="1">
    <location>
        <begin position="325"/>
        <end position="335"/>
    </location>
</feature>
<dbReference type="Proteomes" id="UP000799291">
    <property type="component" value="Unassembled WGS sequence"/>
</dbReference>
<feature type="compositionally biased region" description="Pro residues" evidence="1">
    <location>
        <begin position="339"/>
        <end position="348"/>
    </location>
</feature>
<protein>
    <submittedName>
        <fullName evidence="2">Uncharacterized protein</fullName>
    </submittedName>
</protein>
<gene>
    <name evidence="2" type="ORF">K458DRAFT_385694</name>
</gene>
<keyword evidence="3" id="KW-1185">Reference proteome</keyword>